<sequence length="530" mass="59492">MLFLLAALFVWSVMPIYPDEIAFRMQLGRYIQDGGVVHGLYTLCESNIKGTPLLFLIPAWILSWVDLTFSPVEMRLFPFVTTVTAIMFAVWYAVRGINYYAAMLAITSLVGVAGSGLVLARYEYIHSLNLVCCLAVLNFHPSTTLTRPNVRYVLIILLLISCLFSLYVHIQGLLFLPLTLYLTYQLVRLDVSKSLAKVIMLILLALMALTGIRFHHTTCAGFPEIESFWANMTFNQRDLLSATLSDWFVDKLSKYLRSFLYNKNYAVDYLPGISIDNDWLQGMLNSLNLCIIFVLTTNLLLTACVPVIHAFLAIRWRYAPGYSLRVAEETSRRNCEQALVLVLFALPVIFLFIYDKAQNFYRSFFLNFVVAILLTLYFSRKVFVRAKGLVLLYYGLCGLVVLASLLVNAMWFMGKLQADYEGPSLSLGRDWRGIDGDALALVRDCGVDLTKGGIVVDDMTYNSLKYYPRISAITYVGLSATVIGSTIPSAIEQSRINAAITSCKTLHAVGIDAQHSRNLLCCADFSGVEK</sequence>
<evidence type="ECO:0000313" key="3">
    <source>
        <dbReference type="Proteomes" id="UP000325755"/>
    </source>
</evidence>
<protein>
    <recommendedName>
        <fullName evidence="4">Glycosyltransferase RgtA/B/C/D-like domain-containing protein</fullName>
    </recommendedName>
</protein>
<feature type="transmembrane region" description="Helical" evidence="1">
    <location>
        <begin position="466"/>
        <end position="487"/>
    </location>
</feature>
<feature type="transmembrane region" description="Helical" evidence="1">
    <location>
        <begin position="360"/>
        <end position="379"/>
    </location>
</feature>
<gene>
    <name evidence="2" type="ORF">F6R98_01065</name>
</gene>
<dbReference type="Proteomes" id="UP000325755">
    <property type="component" value="Chromosome"/>
</dbReference>
<dbReference type="AlphaFoldDB" id="A0A5Q0BHT3"/>
<keyword evidence="1" id="KW-0812">Transmembrane</keyword>
<evidence type="ECO:0000313" key="2">
    <source>
        <dbReference type="EMBL" id="QFY41386.1"/>
    </source>
</evidence>
<feature type="transmembrane region" description="Helical" evidence="1">
    <location>
        <begin position="391"/>
        <end position="413"/>
    </location>
</feature>
<organism evidence="2 3">
    <name type="scientific">Candidatus Methylospira mobilis</name>
    <dbReference type="NCBI Taxonomy" id="1808979"/>
    <lineage>
        <taxon>Bacteria</taxon>
        <taxon>Pseudomonadati</taxon>
        <taxon>Pseudomonadota</taxon>
        <taxon>Gammaproteobacteria</taxon>
        <taxon>Methylococcales</taxon>
        <taxon>Methylococcaceae</taxon>
        <taxon>Candidatus Methylospira</taxon>
    </lineage>
</organism>
<evidence type="ECO:0000256" key="1">
    <source>
        <dbReference type="SAM" id="Phobius"/>
    </source>
</evidence>
<name>A0A5Q0BHT3_9GAMM</name>
<dbReference type="EMBL" id="CP044205">
    <property type="protein sequence ID" value="QFY41386.1"/>
    <property type="molecule type" value="Genomic_DNA"/>
</dbReference>
<keyword evidence="1" id="KW-0472">Membrane</keyword>
<feature type="transmembrane region" description="Helical" evidence="1">
    <location>
        <begin position="152"/>
        <end position="182"/>
    </location>
</feature>
<dbReference type="KEGG" id="mmob:F6R98_01065"/>
<keyword evidence="3" id="KW-1185">Reference proteome</keyword>
<feature type="transmembrane region" description="Helical" evidence="1">
    <location>
        <begin position="100"/>
        <end position="120"/>
    </location>
</feature>
<dbReference type="OrthoDB" id="9429595at2"/>
<evidence type="ECO:0008006" key="4">
    <source>
        <dbReference type="Google" id="ProtNLM"/>
    </source>
</evidence>
<keyword evidence="1" id="KW-1133">Transmembrane helix</keyword>
<reference evidence="2 3" key="1">
    <citation type="submission" date="2019-09" db="EMBL/GenBank/DDBJ databases">
        <title>Ecophysiology of the spiral-shaped methanotroph Methylospira mobilis as revealed by the complete genome sequence.</title>
        <authorList>
            <person name="Oshkin I.Y."/>
            <person name="Dedysh S.N."/>
            <person name="Miroshnikov K."/>
            <person name="Danilova O.V."/>
            <person name="Hakobyan A."/>
            <person name="Liesack W."/>
        </authorList>
    </citation>
    <scope>NUCLEOTIDE SEQUENCE [LARGE SCALE GENOMIC DNA]</scope>
    <source>
        <strain evidence="2 3">Shm1</strain>
    </source>
</reference>
<feature type="transmembrane region" description="Helical" evidence="1">
    <location>
        <begin position="76"/>
        <end position="94"/>
    </location>
</feature>
<accession>A0A5Q0BHT3</accession>
<dbReference type="InParanoid" id="A0A5Q0BHT3"/>
<feature type="transmembrane region" description="Helical" evidence="1">
    <location>
        <begin position="286"/>
        <end position="314"/>
    </location>
</feature>
<feature type="transmembrane region" description="Helical" evidence="1">
    <location>
        <begin position="194"/>
        <end position="214"/>
    </location>
</feature>
<dbReference type="RefSeq" id="WP_153247365.1">
    <property type="nucleotide sequence ID" value="NZ_CP044205.1"/>
</dbReference>
<proteinExistence type="predicted"/>
<feature type="transmembrane region" description="Helical" evidence="1">
    <location>
        <begin position="335"/>
        <end position="354"/>
    </location>
</feature>